<dbReference type="NCBIfam" id="NF002007">
    <property type="entry name" value="PRK00808.1"/>
    <property type="match status" value="1"/>
</dbReference>
<dbReference type="SUPFAM" id="SSF47188">
    <property type="entry name" value="Hemerythrin-like"/>
    <property type="match status" value="1"/>
</dbReference>
<name>A0AAJ1BDV9_9GAMM</name>
<dbReference type="Proteomes" id="UP001297581">
    <property type="component" value="Unassembled WGS sequence"/>
</dbReference>
<evidence type="ECO:0000256" key="7">
    <source>
        <dbReference type="ARBA" id="ARBA00029447"/>
    </source>
</evidence>
<evidence type="ECO:0000256" key="3">
    <source>
        <dbReference type="ARBA" id="ARBA00022519"/>
    </source>
</evidence>
<keyword evidence="9" id="KW-0472">Membrane</keyword>
<evidence type="ECO:0000259" key="11">
    <source>
        <dbReference type="PROSITE" id="PS50192"/>
    </source>
</evidence>
<dbReference type="InterPro" id="IPR035938">
    <property type="entry name" value="Hemerythrin-like_sf"/>
</dbReference>
<feature type="domain" description="Methyl-accepting transducer" evidence="10">
    <location>
        <begin position="106"/>
        <end position="342"/>
    </location>
</feature>
<gene>
    <name evidence="13" type="ORF">MJ923_01290</name>
</gene>
<dbReference type="Pfam" id="PF00015">
    <property type="entry name" value="MCPsignal"/>
    <property type="match status" value="1"/>
</dbReference>
<dbReference type="PROSITE" id="PS50885">
    <property type="entry name" value="HAMP"/>
    <property type="match status" value="1"/>
</dbReference>
<evidence type="ECO:0000313" key="13">
    <source>
        <dbReference type="EMBL" id="MCH4292936.1"/>
    </source>
</evidence>
<keyword evidence="4" id="KW-0479">Metal-binding</keyword>
<dbReference type="SMART" id="SM00283">
    <property type="entry name" value="MA"/>
    <property type="match status" value="1"/>
</dbReference>
<dbReference type="FunFam" id="1.10.287.950:FF:000001">
    <property type="entry name" value="Methyl-accepting chemotaxis sensory transducer"/>
    <property type="match status" value="1"/>
</dbReference>
<keyword evidence="9" id="KW-0812">Transmembrane</keyword>
<dbReference type="Pfam" id="PF01814">
    <property type="entry name" value="Hemerythrin"/>
    <property type="match status" value="1"/>
</dbReference>
<keyword evidence="6 8" id="KW-0807">Transducer</keyword>
<dbReference type="InterPro" id="IPR003660">
    <property type="entry name" value="HAMP_dom"/>
</dbReference>
<organism evidence="13 14">
    <name type="scientific">Shewanella zhuhaiensis</name>
    <dbReference type="NCBI Taxonomy" id="2919576"/>
    <lineage>
        <taxon>Bacteria</taxon>
        <taxon>Pseudomonadati</taxon>
        <taxon>Pseudomonadota</taxon>
        <taxon>Gammaproteobacteria</taxon>
        <taxon>Alteromonadales</taxon>
        <taxon>Shewanellaceae</taxon>
        <taxon>Shewanella</taxon>
    </lineage>
</organism>
<dbReference type="InterPro" id="IPR004089">
    <property type="entry name" value="MCPsignal_dom"/>
</dbReference>
<keyword evidence="3" id="KW-0997">Cell inner membrane</keyword>
<evidence type="ECO:0000256" key="5">
    <source>
        <dbReference type="ARBA" id="ARBA00023004"/>
    </source>
</evidence>
<evidence type="ECO:0000256" key="1">
    <source>
        <dbReference type="ARBA" id="ARBA00004429"/>
    </source>
</evidence>
<reference evidence="13 14" key="1">
    <citation type="submission" date="2022-02" db="EMBL/GenBank/DDBJ databases">
        <title>The genome sequence of Shewanella sp. 3B26.</title>
        <authorList>
            <person name="Du J."/>
        </authorList>
    </citation>
    <scope>NUCLEOTIDE SEQUENCE [LARGE SCALE GENOMIC DNA]</scope>
    <source>
        <strain evidence="13 14">3B26</strain>
    </source>
</reference>
<dbReference type="PANTHER" id="PTHR32089:SF74">
    <property type="entry name" value="METHYL-ACCEPTING CHEMOTAXIS PROTEIN AER"/>
    <property type="match status" value="1"/>
</dbReference>
<comment type="similarity">
    <text evidence="2">Belongs to the hemerythrin family.</text>
</comment>
<dbReference type="GO" id="GO:0006935">
    <property type="term" value="P:chemotaxis"/>
    <property type="evidence" value="ECO:0007669"/>
    <property type="project" value="UniProtKB-ARBA"/>
</dbReference>
<dbReference type="GO" id="GO:0005886">
    <property type="term" value="C:plasma membrane"/>
    <property type="evidence" value="ECO:0007669"/>
    <property type="project" value="UniProtKB-SubCell"/>
</dbReference>
<dbReference type="EMBL" id="JAKUDL010000001">
    <property type="protein sequence ID" value="MCH4292936.1"/>
    <property type="molecule type" value="Genomic_DNA"/>
</dbReference>
<feature type="domain" description="T-SNARE coiled-coil homology" evidence="11">
    <location>
        <begin position="293"/>
        <end position="355"/>
    </location>
</feature>
<dbReference type="CDD" id="cd11386">
    <property type="entry name" value="MCP_signal"/>
    <property type="match status" value="1"/>
</dbReference>
<evidence type="ECO:0000256" key="6">
    <source>
        <dbReference type="ARBA" id="ARBA00023224"/>
    </source>
</evidence>
<dbReference type="GO" id="GO:0046872">
    <property type="term" value="F:metal ion binding"/>
    <property type="evidence" value="ECO:0007669"/>
    <property type="project" value="UniProtKB-KW"/>
</dbReference>
<evidence type="ECO:0000256" key="4">
    <source>
        <dbReference type="ARBA" id="ARBA00022723"/>
    </source>
</evidence>
<proteinExistence type="inferred from homology"/>
<dbReference type="GO" id="GO:0007165">
    <property type="term" value="P:signal transduction"/>
    <property type="evidence" value="ECO:0007669"/>
    <property type="project" value="UniProtKB-KW"/>
</dbReference>
<evidence type="ECO:0000256" key="9">
    <source>
        <dbReference type="SAM" id="Phobius"/>
    </source>
</evidence>
<dbReference type="InterPro" id="IPR012312">
    <property type="entry name" value="Hemerythrin-like"/>
</dbReference>
<dbReference type="InterPro" id="IPR016131">
    <property type="entry name" value="Haemerythrin_Fe_BS"/>
</dbReference>
<keyword evidence="9" id="KW-1133">Transmembrane helix</keyword>
<dbReference type="AlphaFoldDB" id="A0AAJ1BDV9"/>
<dbReference type="NCBIfam" id="TIGR02481">
    <property type="entry name" value="hemeryth_dom"/>
    <property type="match status" value="1"/>
</dbReference>
<evidence type="ECO:0000259" key="12">
    <source>
        <dbReference type="PROSITE" id="PS50885"/>
    </source>
</evidence>
<dbReference type="InterPro" id="IPR000727">
    <property type="entry name" value="T_SNARE_dom"/>
</dbReference>
<dbReference type="PANTHER" id="PTHR32089">
    <property type="entry name" value="METHYL-ACCEPTING CHEMOTAXIS PROTEIN MCPB"/>
    <property type="match status" value="1"/>
</dbReference>
<comment type="subcellular location">
    <subcellularLocation>
        <location evidence="1">Cell inner membrane</location>
        <topology evidence="1">Multi-pass membrane protein</topology>
    </subcellularLocation>
</comment>
<dbReference type="InterPro" id="IPR012827">
    <property type="entry name" value="Hemerythrin_metal-bd"/>
</dbReference>
<keyword evidence="14" id="KW-1185">Reference proteome</keyword>
<protein>
    <submittedName>
        <fullName evidence="13">Bacteriohemerythrin</fullName>
    </submittedName>
</protein>
<dbReference type="PROSITE" id="PS50192">
    <property type="entry name" value="T_SNARE"/>
    <property type="match status" value="1"/>
</dbReference>
<dbReference type="SUPFAM" id="SSF58104">
    <property type="entry name" value="Methyl-accepting chemotaxis protein (MCP) signaling domain"/>
    <property type="match status" value="1"/>
</dbReference>
<dbReference type="RefSeq" id="WP_240589569.1">
    <property type="nucleotide sequence ID" value="NZ_JAKUDL010000001.1"/>
</dbReference>
<keyword evidence="3" id="KW-1003">Cell membrane</keyword>
<dbReference type="PROSITE" id="PS00550">
    <property type="entry name" value="HEMERYTHRINS"/>
    <property type="match status" value="1"/>
</dbReference>
<accession>A0AAJ1BDV9</accession>
<dbReference type="Gene3D" id="1.20.120.50">
    <property type="entry name" value="Hemerythrin-like"/>
    <property type="match status" value="1"/>
</dbReference>
<comment type="caution">
    <text evidence="13">The sequence shown here is derived from an EMBL/GenBank/DDBJ whole genome shotgun (WGS) entry which is preliminary data.</text>
</comment>
<dbReference type="CDD" id="cd12107">
    <property type="entry name" value="Hemerythrin"/>
    <property type="match status" value="1"/>
</dbReference>
<dbReference type="PROSITE" id="PS50111">
    <property type="entry name" value="CHEMOTAXIS_TRANSDUC_2"/>
    <property type="match status" value="1"/>
</dbReference>
<evidence type="ECO:0000313" key="14">
    <source>
        <dbReference type="Proteomes" id="UP001297581"/>
    </source>
</evidence>
<evidence type="ECO:0000256" key="2">
    <source>
        <dbReference type="ARBA" id="ARBA00010587"/>
    </source>
</evidence>
<keyword evidence="5" id="KW-0408">Iron</keyword>
<sequence length="520" mass="56818">MSALLEHKAIYPFAAIVLAIATLLLLAHGLWLEPLLIVVAGLLAAGGLWRNRQLLAALEQDASHLGDGDLTRSIPVEQQGQYQLVARGLARMSEDVGRTVSALMDTSESMNLVAADLKQVSDVAAKGVASQEQRTEEAASSMAQMVNTVHDISANAARVASSVDEAKSRAVQGGRVVTEAVGRINAMTEQISQSEQVIERLAHDAANISSIIDTISQVAEQTNLLALNAAIESARAGEHGRGFAVVADEVRNLAKRTSEATVEIQQQIQTLQAGSREGVSVMHASVSLAEETRTLVTEASEALEVIVSQVSEITQMSHQIASASEHQQQVAELINDSISSISRQAADNAQNTNRNNLASLKLFNMSQEIGSLLNRFHIDRSRKDSIKSFVSWGPTLDVGMAEINRQHQRLISLINELHRAMQEGYGIEVIKRIVQGLVDYTANHFSYEEELFARFGYPHSQEHIAEHHKLVTQVLEFQRRVGRGEDVSDELMGFLKAWLLDHIQGSDRAYSDFLVRMGAD</sequence>
<feature type="transmembrane region" description="Helical" evidence="9">
    <location>
        <begin position="9"/>
        <end position="26"/>
    </location>
</feature>
<evidence type="ECO:0000259" key="10">
    <source>
        <dbReference type="PROSITE" id="PS50111"/>
    </source>
</evidence>
<evidence type="ECO:0000256" key="8">
    <source>
        <dbReference type="PROSITE-ProRule" id="PRU00284"/>
    </source>
</evidence>
<dbReference type="Gene3D" id="1.10.287.950">
    <property type="entry name" value="Methyl-accepting chemotaxis protein"/>
    <property type="match status" value="1"/>
</dbReference>
<feature type="domain" description="HAMP" evidence="12">
    <location>
        <begin position="55"/>
        <end position="101"/>
    </location>
</feature>
<dbReference type="NCBIfam" id="NF033749">
    <property type="entry name" value="bact_hemeryth"/>
    <property type="match status" value="1"/>
</dbReference>
<comment type="similarity">
    <text evidence="7">Belongs to the methyl-accepting chemotaxis (MCP) protein family.</text>
</comment>